<reference evidence="1" key="2">
    <citation type="journal article" date="2021" name="PeerJ">
        <title>Extensive microbial diversity within the chicken gut microbiome revealed by metagenomics and culture.</title>
        <authorList>
            <person name="Gilroy R."/>
            <person name="Ravi A."/>
            <person name="Getino M."/>
            <person name="Pursley I."/>
            <person name="Horton D.L."/>
            <person name="Alikhan N.F."/>
            <person name="Baker D."/>
            <person name="Gharbi K."/>
            <person name="Hall N."/>
            <person name="Watson M."/>
            <person name="Adriaenssens E.M."/>
            <person name="Foster-Nyarko E."/>
            <person name="Jarju S."/>
            <person name="Secka A."/>
            <person name="Antonio M."/>
            <person name="Oren A."/>
            <person name="Chaudhuri R.R."/>
            <person name="La Ragione R."/>
            <person name="Hildebrand F."/>
            <person name="Pallen M.J."/>
        </authorList>
    </citation>
    <scope>NUCLEOTIDE SEQUENCE</scope>
    <source>
        <strain evidence="1">ChiBcec16-1751</strain>
    </source>
</reference>
<dbReference type="InterPro" id="IPR024232">
    <property type="entry name" value="SpoIIIAH"/>
</dbReference>
<dbReference type="Pfam" id="PF12685">
    <property type="entry name" value="SpoIIIAH"/>
    <property type="match status" value="1"/>
</dbReference>
<dbReference type="InterPro" id="IPR038503">
    <property type="entry name" value="SpoIIIAH_sf"/>
</dbReference>
<dbReference type="Proteomes" id="UP000886741">
    <property type="component" value="Unassembled WGS sequence"/>
</dbReference>
<proteinExistence type="predicted"/>
<protein>
    <submittedName>
        <fullName evidence="1">SpoIIIAH-like family protein</fullName>
    </submittedName>
</protein>
<accession>A0A9D1FAE7</accession>
<comment type="caution">
    <text evidence="1">The sequence shown here is derived from an EMBL/GenBank/DDBJ whole genome shotgun (WGS) entry which is preliminary data.</text>
</comment>
<dbReference type="EMBL" id="DVJJ01000100">
    <property type="protein sequence ID" value="HIS65036.1"/>
    <property type="molecule type" value="Genomic_DNA"/>
</dbReference>
<organism evidence="1 2">
    <name type="scientific">Candidatus Avoscillospira avistercoris</name>
    <dbReference type="NCBI Taxonomy" id="2840707"/>
    <lineage>
        <taxon>Bacteria</taxon>
        <taxon>Bacillati</taxon>
        <taxon>Bacillota</taxon>
        <taxon>Clostridia</taxon>
        <taxon>Eubacteriales</taxon>
        <taxon>Oscillospiraceae</taxon>
        <taxon>Oscillospiraceae incertae sedis</taxon>
        <taxon>Candidatus Avoscillospira</taxon>
    </lineage>
</organism>
<name>A0A9D1FAE7_9FIRM</name>
<dbReference type="AlphaFoldDB" id="A0A9D1FAE7"/>
<evidence type="ECO:0000313" key="1">
    <source>
        <dbReference type="EMBL" id="HIS65036.1"/>
    </source>
</evidence>
<gene>
    <name evidence="1" type="ORF">IAA83_06665</name>
</gene>
<reference evidence="1" key="1">
    <citation type="submission" date="2020-10" db="EMBL/GenBank/DDBJ databases">
        <authorList>
            <person name="Gilroy R."/>
        </authorList>
    </citation>
    <scope>NUCLEOTIDE SEQUENCE</scope>
    <source>
        <strain evidence="1">ChiBcec16-1751</strain>
    </source>
</reference>
<sequence length="185" mass="20003">MKNWKRNAVTAVVLMFVCAGVYLNWSYNQQNTTNLADTLDAQKVMGENLVLSNDGAVTETGGEEGGSVVNDYFAEVRLSRQTARDSAVETLQETISYAGEEEDVSEVSGQLNSIVNDALAESQIESLVVAKGYEECVAYMNEDNISIAVSAPEEGLSATDVALISDIVTSQSDYTLSQIRVIEVK</sequence>
<evidence type="ECO:0000313" key="2">
    <source>
        <dbReference type="Proteomes" id="UP000886741"/>
    </source>
</evidence>
<dbReference type="Gene3D" id="1.10.287.4300">
    <property type="entry name" value="Stage III sporulation protein AH-like"/>
    <property type="match status" value="1"/>
</dbReference>